<dbReference type="OrthoDB" id="185449at2157"/>
<dbReference type="EMBL" id="JAHQXF010000001">
    <property type="protein sequence ID" value="MBV0924107.1"/>
    <property type="molecule type" value="Genomic_DNA"/>
</dbReference>
<comment type="caution">
    <text evidence="1">The sequence shown here is derived from an EMBL/GenBank/DDBJ whole genome shotgun (WGS) entry which is preliminary data.</text>
</comment>
<dbReference type="Proteomes" id="UP000766550">
    <property type="component" value="Unassembled WGS sequence"/>
</dbReference>
<evidence type="ECO:0000313" key="2">
    <source>
        <dbReference type="Proteomes" id="UP000766550"/>
    </source>
</evidence>
<dbReference type="AlphaFoldDB" id="A0A8J7Y4K6"/>
<dbReference type="Pfam" id="PF20509">
    <property type="entry name" value="DUF6735"/>
    <property type="match status" value="1"/>
</dbReference>
<evidence type="ECO:0000313" key="1">
    <source>
        <dbReference type="EMBL" id="MBV0924107.1"/>
    </source>
</evidence>
<protein>
    <submittedName>
        <fullName evidence="1">Uncharacterized protein</fullName>
    </submittedName>
</protein>
<name>A0A8J7Y4K6_9EURY</name>
<accession>A0A8J7Y4K6</accession>
<reference evidence="1 2" key="1">
    <citation type="submission" date="2021-06" db="EMBL/GenBank/DDBJ databases">
        <title>New haloarchaea isolates fom saline soil.</title>
        <authorList>
            <person name="Duran-Viseras A."/>
            <person name="Sanchez-Porro C.S."/>
            <person name="Ventosa A."/>
        </authorList>
    </citation>
    <scope>NUCLEOTIDE SEQUENCE [LARGE SCALE GENOMIC DNA]</scope>
    <source>
        <strain evidence="1 2">JCM 183640</strain>
    </source>
</reference>
<organism evidence="1 2">
    <name type="scientific">Haloarcula limicola</name>
    <dbReference type="NCBI Taxonomy" id="1429915"/>
    <lineage>
        <taxon>Archaea</taxon>
        <taxon>Methanobacteriati</taxon>
        <taxon>Methanobacteriota</taxon>
        <taxon>Stenosarchaea group</taxon>
        <taxon>Halobacteria</taxon>
        <taxon>Halobacteriales</taxon>
        <taxon>Haloarculaceae</taxon>
        <taxon>Haloarcula</taxon>
    </lineage>
</organism>
<dbReference type="InterPro" id="IPR046622">
    <property type="entry name" value="DUF6735"/>
</dbReference>
<proteinExistence type="predicted"/>
<sequence>MGRRTLVAVERADGRFDCRYAHWGVDADPVAQSEPLGTEWPAAAVCARLDAGFDQLLVCDGTVRRYCVCWLDPTLADRGDVALARTDDPAALREWWVETKSRACEVVGDGIDVRTVRDGLLAALRLRADAVFLPGDASFLRTDR</sequence>
<keyword evidence="2" id="KW-1185">Reference proteome</keyword>
<gene>
    <name evidence="1" type="ORF">KTS45_07800</name>
</gene>
<dbReference type="RefSeq" id="WP_162317185.1">
    <property type="nucleotide sequence ID" value="NZ_JAHQXF010000001.1"/>
</dbReference>